<evidence type="ECO:0000313" key="1">
    <source>
        <dbReference type="EMBL" id="CAG6669407.1"/>
    </source>
</evidence>
<dbReference type="AlphaFoldDB" id="A0A8D8WR19"/>
<reference evidence="1" key="1">
    <citation type="submission" date="2021-05" db="EMBL/GenBank/DDBJ databases">
        <authorList>
            <person name="Alioto T."/>
            <person name="Alioto T."/>
            <person name="Gomez Garrido J."/>
        </authorList>
    </citation>
    <scope>NUCLEOTIDE SEQUENCE</scope>
</reference>
<sequence length="99" mass="10903">MLSNLVSSAILKLRGDPSFQMVMLLGSAVQYSSGILVMSPCLLDKFGGRESMRFVLTRLKANDAPPPFLASNVYPLPVLLIFLSPRPVPPMAYVYCNRL</sequence>
<organism evidence="1">
    <name type="scientific">Cacopsylla melanoneura</name>
    <dbReference type="NCBI Taxonomy" id="428564"/>
    <lineage>
        <taxon>Eukaryota</taxon>
        <taxon>Metazoa</taxon>
        <taxon>Ecdysozoa</taxon>
        <taxon>Arthropoda</taxon>
        <taxon>Hexapoda</taxon>
        <taxon>Insecta</taxon>
        <taxon>Pterygota</taxon>
        <taxon>Neoptera</taxon>
        <taxon>Paraneoptera</taxon>
        <taxon>Hemiptera</taxon>
        <taxon>Sternorrhyncha</taxon>
        <taxon>Psylloidea</taxon>
        <taxon>Psyllidae</taxon>
        <taxon>Psyllinae</taxon>
        <taxon>Cacopsylla</taxon>
    </lineage>
</organism>
<protein>
    <submittedName>
        <fullName evidence="1">Uncharacterized protein</fullName>
    </submittedName>
</protein>
<proteinExistence type="predicted"/>
<dbReference type="EMBL" id="HBUF01221027">
    <property type="protein sequence ID" value="CAG6669407.1"/>
    <property type="molecule type" value="Transcribed_RNA"/>
</dbReference>
<name>A0A8D8WR19_9HEMI</name>
<accession>A0A8D8WR19</accession>